<dbReference type="InParanoid" id="A0A0C2S334"/>
<dbReference type="Proteomes" id="UP000054549">
    <property type="component" value="Unassembled WGS sequence"/>
</dbReference>
<dbReference type="AlphaFoldDB" id="A0A0C2S334"/>
<organism evidence="1 2">
    <name type="scientific">Amanita muscaria (strain Koide BX008)</name>
    <dbReference type="NCBI Taxonomy" id="946122"/>
    <lineage>
        <taxon>Eukaryota</taxon>
        <taxon>Fungi</taxon>
        <taxon>Dikarya</taxon>
        <taxon>Basidiomycota</taxon>
        <taxon>Agaricomycotina</taxon>
        <taxon>Agaricomycetes</taxon>
        <taxon>Agaricomycetidae</taxon>
        <taxon>Agaricales</taxon>
        <taxon>Pluteineae</taxon>
        <taxon>Amanitaceae</taxon>
        <taxon>Amanita</taxon>
    </lineage>
</organism>
<evidence type="ECO:0000313" key="2">
    <source>
        <dbReference type="Proteomes" id="UP000054549"/>
    </source>
</evidence>
<evidence type="ECO:0000313" key="1">
    <source>
        <dbReference type="EMBL" id="KIL57035.1"/>
    </source>
</evidence>
<name>A0A0C2S334_AMAMK</name>
<proteinExistence type="predicted"/>
<reference evidence="1 2" key="1">
    <citation type="submission" date="2014-04" db="EMBL/GenBank/DDBJ databases">
        <title>Evolutionary Origins and Diversification of the Mycorrhizal Mutualists.</title>
        <authorList>
            <consortium name="DOE Joint Genome Institute"/>
            <consortium name="Mycorrhizal Genomics Consortium"/>
            <person name="Kohler A."/>
            <person name="Kuo A."/>
            <person name="Nagy L.G."/>
            <person name="Floudas D."/>
            <person name="Copeland A."/>
            <person name="Barry K.W."/>
            <person name="Cichocki N."/>
            <person name="Veneault-Fourrey C."/>
            <person name="LaButti K."/>
            <person name="Lindquist E.A."/>
            <person name="Lipzen A."/>
            <person name="Lundell T."/>
            <person name="Morin E."/>
            <person name="Murat C."/>
            <person name="Riley R."/>
            <person name="Ohm R."/>
            <person name="Sun H."/>
            <person name="Tunlid A."/>
            <person name="Henrissat B."/>
            <person name="Grigoriev I.V."/>
            <person name="Hibbett D.S."/>
            <person name="Martin F."/>
        </authorList>
    </citation>
    <scope>NUCLEOTIDE SEQUENCE [LARGE SCALE GENOMIC DNA]</scope>
    <source>
        <strain evidence="1 2">Koide BX008</strain>
    </source>
</reference>
<sequence>MSSLSLQVPSNSPTLSSSSIYLKISLSNTFACLSYANPKWTEWLDTSRLVVILAPNLVIVKRKAQGELD</sequence>
<dbReference type="EMBL" id="KN818386">
    <property type="protein sequence ID" value="KIL57035.1"/>
    <property type="molecule type" value="Genomic_DNA"/>
</dbReference>
<dbReference type="HOGENOM" id="CLU_2775412_0_0_1"/>
<protein>
    <submittedName>
        <fullName evidence="1">Uncharacterized protein</fullName>
    </submittedName>
</protein>
<keyword evidence="2" id="KW-1185">Reference proteome</keyword>
<gene>
    <name evidence="1" type="ORF">M378DRAFT_16544</name>
</gene>
<accession>A0A0C2S334</accession>